<sequence>MSQSTDQPPPAYSEFDKYPLATDEDEQQPVIKTAPQPVIWSSSHPQTTAAPDFASSTQAGTNTTSVSRPNTWLEPFPKPPGEPPPVPTNWFYSRLSSIRQSLVARFGSTRARHNTDTVVTPSAAQSASPRTARSPVDVTCETNGQPVSLTGSTQYSVAEATGITNQSPAQSSSPSNSDSVQPYRSRGYVTNQSSVETNPSLDHVIILTRPRMQQKSQQ</sequence>
<feature type="region of interest" description="Disordered" evidence="1">
    <location>
        <begin position="163"/>
        <end position="202"/>
    </location>
</feature>
<feature type="compositionally biased region" description="Polar residues" evidence="1">
    <location>
        <begin position="188"/>
        <end position="200"/>
    </location>
</feature>
<accession>A0A183AXS5</accession>
<dbReference type="EMBL" id="UZAN01051468">
    <property type="protein sequence ID" value="VDP88921.1"/>
    <property type="molecule type" value="Genomic_DNA"/>
</dbReference>
<feature type="region of interest" description="Disordered" evidence="1">
    <location>
        <begin position="116"/>
        <end position="138"/>
    </location>
</feature>
<dbReference type="OrthoDB" id="6244833at2759"/>
<reference evidence="4" key="1">
    <citation type="submission" date="2016-06" db="UniProtKB">
        <authorList>
            <consortium name="WormBaseParasite"/>
        </authorList>
    </citation>
    <scope>IDENTIFICATION</scope>
</reference>
<evidence type="ECO:0000313" key="2">
    <source>
        <dbReference type="EMBL" id="VDP88921.1"/>
    </source>
</evidence>
<evidence type="ECO:0000256" key="1">
    <source>
        <dbReference type="SAM" id="MobiDB-lite"/>
    </source>
</evidence>
<feature type="region of interest" description="Disordered" evidence="1">
    <location>
        <begin position="1"/>
        <end position="87"/>
    </location>
</feature>
<evidence type="ECO:0000313" key="3">
    <source>
        <dbReference type="Proteomes" id="UP000272942"/>
    </source>
</evidence>
<name>A0A183AXS5_9TREM</name>
<proteinExistence type="predicted"/>
<gene>
    <name evidence="2" type="ORF">ECPE_LOCUS11760</name>
</gene>
<dbReference type="WBParaSite" id="ECPE_0001179501-mRNA-1">
    <property type="protein sequence ID" value="ECPE_0001179501-mRNA-1"/>
    <property type="gene ID" value="ECPE_0001179501"/>
</dbReference>
<organism evidence="4">
    <name type="scientific">Echinostoma caproni</name>
    <dbReference type="NCBI Taxonomy" id="27848"/>
    <lineage>
        <taxon>Eukaryota</taxon>
        <taxon>Metazoa</taxon>
        <taxon>Spiralia</taxon>
        <taxon>Lophotrochozoa</taxon>
        <taxon>Platyhelminthes</taxon>
        <taxon>Trematoda</taxon>
        <taxon>Digenea</taxon>
        <taxon>Plagiorchiida</taxon>
        <taxon>Echinostomata</taxon>
        <taxon>Echinostomatoidea</taxon>
        <taxon>Echinostomatidae</taxon>
        <taxon>Echinostoma</taxon>
    </lineage>
</organism>
<feature type="compositionally biased region" description="Polar residues" evidence="1">
    <location>
        <begin position="116"/>
        <end position="131"/>
    </location>
</feature>
<keyword evidence="3" id="KW-1185">Reference proteome</keyword>
<feature type="compositionally biased region" description="Polar residues" evidence="1">
    <location>
        <begin position="39"/>
        <end position="70"/>
    </location>
</feature>
<evidence type="ECO:0000313" key="4">
    <source>
        <dbReference type="WBParaSite" id="ECPE_0001179501-mRNA-1"/>
    </source>
</evidence>
<feature type="compositionally biased region" description="Pro residues" evidence="1">
    <location>
        <begin position="76"/>
        <end position="87"/>
    </location>
</feature>
<feature type="compositionally biased region" description="Low complexity" evidence="1">
    <location>
        <begin position="166"/>
        <end position="182"/>
    </location>
</feature>
<reference evidence="2 3" key="2">
    <citation type="submission" date="2018-11" db="EMBL/GenBank/DDBJ databases">
        <authorList>
            <consortium name="Pathogen Informatics"/>
        </authorList>
    </citation>
    <scope>NUCLEOTIDE SEQUENCE [LARGE SCALE GENOMIC DNA]</scope>
    <source>
        <strain evidence="2 3">Egypt</strain>
    </source>
</reference>
<protein>
    <submittedName>
        <fullName evidence="2 4">Uncharacterized protein</fullName>
    </submittedName>
</protein>
<dbReference type="AlphaFoldDB" id="A0A183AXS5"/>
<dbReference type="Proteomes" id="UP000272942">
    <property type="component" value="Unassembled WGS sequence"/>
</dbReference>